<dbReference type="Gene3D" id="1.25.40.10">
    <property type="entry name" value="Tetratricopeptide repeat domain"/>
    <property type="match status" value="1"/>
</dbReference>
<name>A0A059EZF8_9MICR</name>
<keyword evidence="2" id="KW-1185">Reference proteome</keyword>
<protein>
    <recommendedName>
        <fullName evidence="3">Tetratricopeptide repeat protein</fullName>
    </recommendedName>
</protein>
<organism evidence="1 2">
    <name type="scientific">Anncaliia algerae PRA339</name>
    <dbReference type="NCBI Taxonomy" id="1288291"/>
    <lineage>
        <taxon>Eukaryota</taxon>
        <taxon>Fungi</taxon>
        <taxon>Fungi incertae sedis</taxon>
        <taxon>Microsporidia</taxon>
        <taxon>Tubulinosematoidea</taxon>
        <taxon>Tubulinosematidae</taxon>
        <taxon>Anncaliia</taxon>
    </lineage>
</organism>
<reference evidence="2" key="1">
    <citation type="submission" date="2013-02" db="EMBL/GenBank/DDBJ databases">
        <authorList>
            <consortium name="The Broad Institute Genome Sequencing Platform"/>
            <person name="Cuomo C."/>
            <person name="Becnel J."/>
            <person name="Sanscrainte N."/>
            <person name="Walker B."/>
            <person name="Young S.K."/>
            <person name="Zeng Q."/>
            <person name="Gargeya S."/>
            <person name="Fitzgerald M."/>
            <person name="Haas B."/>
            <person name="Abouelleil A."/>
            <person name="Alvarado L."/>
            <person name="Arachchi H.M."/>
            <person name="Berlin A.M."/>
            <person name="Chapman S.B."/>
            <person name="Dewar J."/>
            <person name="Goldberg J."/>
            <person name="Griggs A."/>
            <person name="Gujja S."/>
            <person name="Hansen M."/>
            <person name="Howarth C."/>
            <person name="Imamovic A."/>
            <person name="Larimer J."/>
            <person name="McCowan C."/>
            <person name="Murphy C."/>
            <person name="Neiman D."/>
            <person name="Pearson M."/>
            <person name="Priest M."/>
            <person name="Roberts A."/>
            <person name="Saif S."/>
            <person name="Shea T."/>
            <person name="Sisk P."/>
            <person name="Sykes S."/>
            <person name="Wortman J."/>
            <person name="Nusbaum C."/>
            <person name="Birren B."/>
        </authorList>
    </citation>
    <scope>NUCLEOTIDE SEQUENCE [LARGE SCALE GENOMIC DNA]</scope>
    <source>
        <strain evidence="2">PRA339</strain>
    </source>
</reference>
<accession>A0A059EZF8</accession>
<dbReference type="InterPro" id="IPR019734">
    <property type="entry name" value="TPR_rpt"/>
</dbReference>
<reference evidence="1 2" key="2">
    <citation type="submission" date="2014-03" db="EMBL/GenBank/DDBJ databases">
        <title>The Genome Sequence of Anncaliia algerae insect isolate PRA339.</title>
        <authorList>
            <consortium name="The Broad Institute Genome Sequencing Platform"/>
            <consortium name="The Broad Institute Genome Sequencing Center for Infectious Disease"/>
            <person name="Cuomo C."/>
            <person name="Becnel J."/>
            <person name="Sanscrainte N."/>
            <person name="Walker B."/>
            <person name="Young S.K."/>
            <person name="Zeng Q."/>
            <person name="Gargeya S."/>
            <person name="Fitzgerald M."/>
            <person name="Haas B."/>
            <person name="Abouelleil A."/>
            <person name="Alvarado L."/>
            <person name="Arachchi H.M."/>
            <person name="Berlin A.M."/>
            <person name="Chapman S.B."/>
            <person name="Dewar J."/>
            <person name="Goldberg J."/>
            <person name="Griggs A."/>
            <person name="Gujja S."/>
            <person name="Hansen M."/>
            <person name="Howarth C."/>
            <person name="Imamovic A."/>
            <person name="Larimer J."/>
            <person name="McCowan C."/>
            <person name="Murphy C."/>
            <person name="Neiman D."/>
            <person name="Pearson M."/>
            <person name="Priest M."/>
            <person name="Roberts A."/>
            <person name="Saif S."/>
            <person name="Shea T."/>
            <person name="Sisk P."/>
            <person name="Sykes S."/>
            <person name="Wortman J."/>
            <person name="Nusbaum C."/>
            <person name="Birren B."/>
        </authorList>
    </citation>
    <scope>NUCLEOTIDE SEQUENCE [LARGE SCALE GENOMIC DNA]</scope>
    <source>
        <strain evidence="1 2">PRA339</strain>
    </source>
</reference>
<gene>
    <name evidence="1" type="ORF">H312_02157</name>
</gene>
<evidence type="ECO:0000313" key="2">
    <source>
        <dbReference type="Proteomes" id="UP000030655"/>
    </source>
</evidence>
<dbReference type="InterPro" id="IPR011990">
    <property type="entry name" value="TPR-like_helical_dom_sf"/>
</dbReference>
<dbReference type="VEuPathDB" id="MicrosporidiaDB:H312_02157"/>
<sequence>MLTINLGEFGIYEIDEKNLPLNDALDDVLNLAESGSALSELIPLSIVYYNNLKKEEFVKILKFVIKNTNFSEDIQQNAQTLLNSFYLNEKIKYADKRELHLKEESFTDKILKGFFYLSINDLENAKLMFLQCNFDLGLEIVYLIKQEKYDFKNKTLKFLNEYMNGNDTKKLEDYKYMNDNVKFKTNKDFRKTTNIFNKQWIKDCFRKKEFSKWFTNKDALLEMGNFFINEDIFQEIIEFMPDCDGKFFLQGKFYHLQNNFNEAMFYYKKSNLPEAFYNLARIKQESLFDLLCTTQESKNFYIYLSHKLNLPCNLAGELCDFYKALNNPSFFTMRKLIGNKYINQSTVFNNVACYLWLELEKYKVFSKDLIPFSLQKEENTKEKIKKENILSLKEGSSDYLNLNAKFKLQKEKIFEIFTLSKEMDKENENIIENNLNVIKSNTNYDLFINSKESEQFSDELMQINYLRENKKELIDQSNKLIYYLANYKDKPKEAIGTFKEINSVYAINGIGLCYLEKGYYDEAEAIFSKLCLELPYVNINLGNTYLLKKDYASSVNAFKKVPLCTYTFKMLIKLSLYLKNGEIIKEMIGPLKLKSYNKEIDLINNTLIKINILNNNCKKEELKEEELILFYEKVKRRK</sequence>
<evidence type="ECO:0008006" key="3">
    <source>
        <dbReference type="Google" id="ProtNLM"/>
    </source>
</evidence>
<dbReference type="SUPFAM" id="SSF48452">
    <property type="entry name" value="TPR-like"/>
    <property type="match status" value="2"/>
</dbReference>
<dbReference type="HOGENOM" id="CLU_028891_0_0_1"/>
<dbReference type="OrthoDB" id="2190636at2759"/>
<dbReference type="EMBL" id="KK365181">
    <property type="protein sequence ID" value="KCZ80433.1"/>
    <property type="molecule type" value="Genomic_DNA"/>
</dbReference>
<dbReference type="Pfam" id="PF13181">
    <property type="entry name" value="TPR_8"/>
    <property type="match status" value="1"/>
</dbReference>
<dbReference type="STRING" id="1288291.A0A059EZF8"/>
<dbReference type="Proteomes" id="UP000030655">
    <property type="component" value="Unassembled WGS sequence"/>
</dbReference>
<evidence type="ECO:0000313" key="1">
    <source>
        <dbReference type="EMBL" id="KCZ80433.1"/>
    </source>
</evidence>
<proteinExistence type="predicted"/>
<dbReference type="AlphaFoldDB" id="A0A059EZF8"/>